<evidence type="ECO:0000256" key="1">
    <source>
        <dbReference type="SAM" id="Phobius"/>
    </source>
</evidence>
<organism evidence="2 3">
    <name type="scientific">Lederbergia citrea</name>
    <dbReference type="NCBI Taxonomy" id="2833581"/>
    <lineage>
        <taxon>Bacteria</taxon>
        <taxon>Bacillati</taxon>
        <taxon>Bacillota</taxon>
        <taxon>Bacilli</taxon>
        <taxon>Bacillales</taxon>
        <taxon>Bacillaceae</taxon>
        <taxon>Lederbergia</taxon>
    </lineage>
</organism>
<feature type="transmembrane region" description="Helical" evidence="1">
    <location>
        <begin position="82"/>
        <end position="99"/>
    </location>
</feature>
<reference evidence="2 3" key="1">
    <citation type="submission" date="2021-05" db="EMBL/GenBank/DDBJ databases">
        <title>Novel Bacillus species.</title>
        <authorList>
            <person name="Liu G."/>
        </authorList>
    </citation>
    <scope>NUCLEOTIDE SEQUENCE [LARGE SCALE GENOMIC DNA]</scope>
    <source>
        <strain evidence="2 3">FJAT-49682</strain>
    </source>
</reference>
<sequence length="253" mass="29046">MQIGNLITRKILTTFITTTIFSFMLSFLFLNGGSDVDYNKGNQFISWFFVYFMFIGVIVLVYGNLVAIGIEYLQGKLFIKRDWLYVLILGIFGLANGIIFQETTLAYYGMLAAMVYGLIDKWLYKRQNKSVKMFYLIPIASVFLLWMFLQMTSPPMPPFTKEDAVQSATAGEGTTIDYFPKTIGKWEGVIDGYHVVRETNAKQIGKEIYLVTFTEKWRKGTEKGSWSQSYKVERNGLTADAIEFDMPPYYGDK</sequence>
<dbReference type="AlphaFoldDB" id="A0A942UVS2"/>
<comment type="caution">
    <text evidence="2">The sequence shown here is derived from an EMBL/GenBank/DDBJ whole genome shotgun (WGS) entry which is preliminary data.</text>
</comment>
<feature type="transmembrane region" description="Helical" evidence="1">
    <location>
        <begin position="105"/>
        <end position="124"/>
    </location>
</feature>
<keyword evidence="1" id="KW-0812">Transmembrane</keyword>
<protein>
    <submittedName>
        <fullName evidence="2">Uncharacterized protein</fullName>
    </submittedName>
</protein>
<proteinExistence type="predicted"/>
<dbReference type="EMBL" id="JAGYPN010000002">
    <property type="protein sequence ID" value="MBS4223749.1"/>
    <property type="molecule type" value="Genomic_DNA"/>
</dbReference>
<feature type="transmembrane region" description="Helical" evidence="1">
    <location>
        <begin position="12"/>
        <end position="32"/>
    </location>
</feature>
<accession>A0A942UVS2</accession>
<keyword evidence="1" id="KW-1133">Transmembrane helix</keyword>
<evidence type="ECO:0000313" key="2">
    <source>
        <dbReference type="EMBL" id="MBS4223749.1"/>
    </source>
</evidence>
<keyword evidence="3" id="KW-1185">Reference proteome</keyword>
<dbReference type="RefSeq" id="WP_213098729.1">
    <property type="nucleotide sequence ID" value="NZ_JAGYPN010000002.1"/>
</dbReference>
<evidence type="ECO:0000313" key="3">
    <source>
        <dbReference type="Proteomes" id="UP000676456"/>
    </source>
</evidence>
<keyword evidence="1" id="KW-0472">Membrane</keyword>
<feature type="transmembrane region" description="Helical" evidence="1">
    <location>
        <begin position="44"/>
        <end position="70"/>
    </location>
</feature>
<feature type="transmembrane region" description="Helical" evidence="1">
    <location>
        <begin position="131"/>
        <end position="149"/>
    </location>
</feature>
<name>A0A942UVS2_9BACI</name>
<gene>
    <name evidence="2" type="ORF">KHA91_13415</name>
</gene>
<dbReference type="Proteomes" id="UP000676456">
    <property type="component" value="Unassembled WGS sequence"/>
</dbReference>